<gene>
    <name evidence="3" type="primary">LOC113799719</name>
</gene>
<protein>
    <submittedName>
        <fullName evidence="3">Uncharacterized protein LOC113799719</fullName>
    </submittedName>
</protein>
<dbReference type="OrthoDB" id="6510354at2759"/>
<organism evidence="2 3">
    <name type="scientific">Dermatophagoides pteronyssinus</name>
    <name type="common">European house dust mite</name>
    <dbReference type="NCBI Taxonomy" id="6956"/>
    <lineage>
        <taxon>Eukaryota</taxon>
        <taxon>Metazoa</taxon>
        <taxon>Ecdysozoa</taxon>
        <taxon>Arthropoda</taxon>
        <taxon>Chelicerata</taxon>
        <taxon>Arachnida</taxon>
        <taxon>Acari</taxon>
        <taxon>Acariformes</taxon>
        <taxon>Sarcoptiformes</taxon>
        <taxon>Astigmata</taxon>
        <taxon>Psoroptidia</taxon>
        <taxon>Analgoidea</taxon>
        <taxon>Pyroglyphidae</taxon>
        <taxon>Dermatophagoidinae</taxon>
        <taxon>Dermatophagoides</taxon>
    </lineage>
</organism>
<feature type="transmembrane region" description="Helical" evidence="1">
    <location>
        <begin position="51"/>
        <end position="71"/>
    </location>
</feature>
<reference evidence="3" key="1">
    <citation type="submission" date="2025-08" db="UniProtKB">
        <authorList>
            <consortium name="RefSeq"/>
        </authorList>
    </citation>
    <scope>IDENTIFICATION</scope>
    <source>
        <strain evidence="3">Airmid</strain>
    </source>
</reference>
<feature type="transmembrane region" description="Helical" evidence="1">
    <location>
        <begin position="401"/>
        <end position="423"/>
    </location>
</feature>
<accession>A0A6P6YLZ3</accession>
<keyword evidence="1" id="KW-0472">Membrane</keyword>
<feature type="transmembrane region" description="Helical" evidence="1">
    <location>
        <begin position="99"/>
        <end position="118"/>
    </location>
</feature>
<keyword evidence="1" id="KW-0812">Transmembrane</keyword>
<dbReference type="Proteomes" id="UP000515146">
    <property type="component" value="Unplaced"/>
</dbReference>
<evidence type="ECO:0000313" key="2">
    <source>
        <dbReference type="Proteomes" id="UP000515146"/>
    </source>
</evidence>
<evidence type="ECO:0000313" key="3">
    <source>
        <dbReference type="RefSeq" id="XP_027206210.1"/>
    </source>
</evidence>
<feature type="transmembrane region" description="Helical" evidence="1">
    <location>
        <begin position="294"/>
        <end position="315"/>
    </location>
</feature>
<keyword evidence="1" id="KW-1133">Transmembrane helix</keyword>
<name>A0A6P6YLZ3_DERPT</name>
<sequence length="444" mass="51973">KFLNNIYYLMSRLYFSSFSPNNHQSIYHYYTNLMLITNKPILFHIPIKEKICFCLSIYLVIYYITTSYNIIELDSETKFLFGDLSYLIDEDSTIASKSISLLAGFATLMFLIIIYYSLNTMSSISLRTFLLITQNDHPLIYEYLQQQNSQPILLSTIQTLKNFDKKIHLNQQRFRFIFNRLFKLTKYLQTKSMDKIFIHIILLQASYIAFNFMFIFIYSPLMIAGYLLRIGFSFIRVSKFQLNTLLLNYQIIIKLKSKQSKEFINSYSKHIELKLINYLRDYSGLIIFTENVQIVLSKLFLCALLVTFVASQITMNCLKNLSTDSTVIIIFMYYFLTLDYIIILLLSYIVSKFNANLNSICKDLNRIVCCINEMARSKRSQFKIMLFYERLVNKKPFGIKIGPITVLTKAVFIKVSLLLILYIRFTMLSGKLSNTSHEVDNAGG</sequence>
<keyword evidence="2" id="KW-1185">Reference proteome</keyword>
<proteinExistence type="predicted"/>
<dbReference type="AlphaFoldDB" id="A0A6P6YLZ3"/>
<dbReference type="InParanoid" id="A0A6P6YLZ3"/>
<feature type="transmembrane region" description="Helical" evidence="1">
    <location>
        <begin position="196"/>
        <end position="218"/>
    </location>
</feature>
<feature type="transmembrane region" description="Helical" evidence="1">
    <location>
        <begin position="327"/>
        <end position="350"/>
    </location>
</feature>
<dbReference type="KEGG" id="dpte:113799719"/>
<evidence type="ECO:0000256" key="1">
    <source>
        <dbReference type="SAM" id="Phobius"/>
    </source>
</evidence>
<dbReference type="RefSeq" id="XP_027206210.1">
    <property type="nucleotide sequence ID" value="XM_027350409.1"/>
</dbReference>
<feature type="non-terminal residue" evidence="3">
    <location>
        <position position="1"/>
    </location>
</feature>